<evidence type="ECO:0008006" key="3">
    <source>
        <dbReference type="Google" id="ProtNLM"/>
    </source>
</evidence>
<reference evidence="1 2" key="1">
    <citation type="journal article" date="2017" name="Genome Biol. Evol.">
        <title>Phytophthora megakarya and P. palmivora, closely related causal agents of cacao black pod rot, underwent increases in genome sizes and gene numbers by different mechanisms.</title>
        <authorList>
            <person name="Ali S.S."/>
            <person name="Shao J."/>
            <person name="Lary D.J."/>
            <person name="Kronmiller B."/>
            <person name="Shen D."/>
            <person name="Strem M.D."/>
            <person name="Amoako-Attah I."/>
            <person name="Akrofi A.Y."/>
            <person name="Begoude B.A."/>
            <person name="Ten Hoopen G.M."/>
            <person name="Coulibaly K."/>
            <person name="Kebe B.I."/>
            <person name="Melnick R.L."/>
            <person name="Guiltinan M.J."/>
            <person name="Tyler B.M."/>
            <person name="Meinhardt L.W."/>
            <person name="Bailey B.A."/>
        </authorList>
    </citation>
    <scope>NUCLEOTIDE SEQUENCE [LARGE SCALE GENOMIC DNA]</scope>
    <source>
        <strain evidence="2">sbr112.9</strain>
    </source>
</reference>
<organism evidence="1 2">
    <name type="scientific">Phytophthora palmivora</name>
    <dbReference type="NCBI Taxonomy" id="4796"/>
    <lineage>
        <taxon>Eukaryota</taxon>
        <taxon>Sar</taxon>
        <taxon>Stramenopiles</taxon>
        <taxon>Oomycota</taxon>
        <taxon>Peronosporomycetes</taxon>
        <taxon>Peronosporales</taxon>
        <taxon>Peronosporaceae</taxon>
        <taxon>Phytophthora</taxon>
    </lineage>
</organism>
<protein>
    <recommendedName>
        <fullName evidence="3">Tc1-like transposase DDE domain-containing protein</fullName>
    </recommendedName>
</protein>
<dbReference type="EMBL" id="NCKW01003492">
    <property type="protein sequence ID" value="POM76238.1"/>
    <property type="molecule type" value="Genomic_DNA"/>
</dbReference>
<dbReference type="InterPro" id="IPR036397">
    <property type="entry name" value="RNaseH_sf"/>
</dbReference>
<dbReference type="Proteomes" id="UP000237271">
    <property type="component" value="Unassembled WGS sequence"/>
</dbReference>
<dbReference type="AlphaFoldDB" id="A0A2P4YEK6"/>
<name>A0A2P4YEK6_9STRA</name>
<accession>A0A2P4YEK6</accession>
<sequence>MTSPNHRSSLKSNIKCTPRIGEALVSYLEDNCLLTLKQLQDMVRYDFGVNISTLLISQKLTCSYLVKQRRPFALQLLDHIAQGVFNVYFNEINLNIYGKRSKVDPPKRAVAVRLPSSKGKNIQIHCAVSTVVGLVCFKTHRGSIKVEKNAAFVDTIYIVVKGHATYKEHFLGKSVVVVLDNTLVHSRMERLVCSRNDLILLRHGPYSPLCNTIEDESILCEVHNAPVDQIQEQRMHLLERGAESSMSCMDVRLVSKMALHRSFQPL</sequence>
<keyword evidence="2" id="KW-1185">Reference proteome</keyword>
<dbReference type="Gene3D" id="3.30.420.10">
    <property type="entry name" value="Ribonuclease H-like superfamily/Ribonuclease H"/>
    <property type="match status" value="1"/>
</dbReference>
<dbReference type="GO" id="GO:0003676">
    <property type="term" value="F:nucleic acid binding"/>
    <property type="evidence" value="ECO:0007669"/>
    <property type="project" value="InterPro"/>
</dbReference>
<evidence type="ECO:0000313" key="1">
    <source>
        <dbReference type="EMBL" id="POM76238.1"/>
    </source>
</evidence>
<proteinExistence type="predicted"/>
<gene>
    <name evidence="1" type="ORF">PHPALM_6548</name>
</gene>
<evidence type="ECO:0000313" key="2">
    <source>
        <dbReference type="Proteomes" id="UP000237271"/>
    </source>
</evidence>
<comment type="caution">
    <text evidence="1">The sequence shown here is derived from an EMBL/GenBank/DDBJ whole genome shotgun (WGS) entry which is preliminary data.</text>
</comment>
<dbReference type="OrthoDB" id="124573at2759"/>